<dbReference type="EMBL" id="REGN01003318">
    <property type="protein sequence ID" value="RNA23253.1"/>
    <property type="molecule type" value="Genomic_DNA"/>
</dbReference>
<keyword evidence="2" id="KW-1185">Reference proteome</keyword>
<evidence type="ECO:0000313" key="2">
    <source>
        <dbReference type="Proteomes" id="UP000276133"/>
    </source>
</evidence>
<dbReference type="Proteomes" id="UP000276133">
    <property type="component" value="Unassembled WGS sequence"/>
</dbReference>
<proteinExistence type="predicted"/>
<gene>
    <name evidence="1" type="ORF">BpHYR1_027834</name>
</gene>
<protein>
    <submittedName>
        <fullName evidence="1">Uncharacterized protein</fullName>
    </submittedName>
</protein>
<evidence type="ECO:0000313" key="1">
    <source>
        <dbReference type="EMBL" id="RNA23253.1"/>
    </source>
</evidence>
<reference evidence="1 2" key="1">
    <citation type="journal article" date="2018" name="Sci. Rep.">
        <title>Genomic signatures of local adaptation to the degree of environmental predictability in rotifers.</title>
        <authorList>
            <person name="Franch-Gras L."/>
            <person name="Hahn C."/>
            <person name="Garcia-Roger E.M."/>
            <person name="Carmona M.J."/>
            <person name="Serra M."/>
            <person name="Gomez A."/>
        </authorList>
    </citation>
    <scope>NUCLEOTIDE SEQUENCE [LARGE SCALE GENOMIC DNA]</scope>
    <source>
        <strain evidence="1">HYR1</strain>
    </source>
</reference>
<sequence length="109" mass="13427">MDHRLFKQLNVPKRWFNQFLIEPVDVEIEEHDYLFFLWDFVIQEIFQLRLILEGIKKKEKKERKKERKEGRNKERLFKIVEDSIEYTSRKVATGSKQSQKHIIDSRFKS</sequence>
<organism evidence="1 2">
    <name type="scientific">Brachionus plicatilis</name>
    <name type="common">Marine rotifer</name>
    <name type="synonym">Brachionus muelleri</name>
    <dbReference type="NCBI Taxonomy" id="10195"/>
    <lineage>
        <taxon>Eukaryota</taxon>
        <taxon>Metazoa</taxon>
        <taxon>Spiralia</taxon>
        <taxon>Gnathifera</taxon>
        <taxon>Rotifera</taxon>
        <taxon>Eurotatoria</taxon>
        <taxon>Monogononta</taxon>
        <taxon>Pseudotrocha</taxon>
        <taxon>Ploima</taxon>
        <taxon>Brachionidae</taxon>
        <taxon>Brachionus</taxon>
    </lineage>
</organism>
<dbReference type="AlphaFoldDB" id="A0A3M7RI58"/>
<name>A0A3M7RI58_BRAPC</name>
<accession>A0A3M7RI58</accession>
<comment type="caution">
    <text evidence="1">The sequence shown here is derived from an EMBL/GenBank/DDBJ whole genome shotgun (WGS) entry which is preliminary data.</text>
</comment>